<dbReference type="Pfam" id="PF13304">
    <property type="entry name" value="AAA_21"/>
    <property type="match status" value="1"/>
</dbReference>
<evidence type="ECO:0000259" key="1">
    <source>
        <dbReference type="SMART" id="SM00382"/>
    </source>
</evidence>
<dbReference type="PANTHER" id="PTHR43581">
    <property type="entry name" value="ATP/GTP PHOSPHATASE"/>
    <property type="match status" value="1"/>
</dbReference>
<comment type="caution">
    <text evidence="2">The sequence shown here is derived from an EMBL/GenBank/DDBJ whole genome shotgun (WGS) entry which is preliminary data.</text>
</comment>
<dbReference type="InterPro" id="IPR051396">
    <property type="entry name" value="Bact_Antivir_Def_Nuclease"/>
</dbReference>
<dbReference type="InterPro" id="IPR038729">
    <property type="entry name" value="Rad50/SbcC_AAA"/>
</dbReference>
<name>A0A3M3Z327_9PSED</name>
<dbReference type="InterPro" id="IPR003959">
    <property type="entry name" value="ATPase_AAA_core"/>
</dbReference>
<evidence type="ECO:0000313" key="2">
    <source>
        <dbReference type="EMBL" id="RMO88345.1"/>
    </source>
</evidence>
<feature type="domain" description="AAA+ ATPase" evidence="1">
    <location>
        <begin position="290"/>
        <end position="550"/>
    </location>
</feature>
<dbReference type="GO" id="GO:0005524">
    <property type="term" value="F:ATP binding"/>
    <property type="evidence" value="ECO:0007669"/>
    <property type="project" value="InterPro"/>
</dbReference>
<dbReference type="PANTHER" id="PTHR43581:SF2">
    <property type="entry name" value="EXCINUCLEASE ATPASE SUBUNIT"/>
    <property type="match status" value="1"/>
</dbReference>
<dbReference type="InterPro" id="IPR027417">
    <property type="entry name" value="P-loop_NTPase"/>
</dbReference>
<accession>A0A3M3Z327</accession>
<dbReference type="SUPFAM" id="SSF52540">
    <property type="entry name" value="P-loop containing nucleoside triphosphate hydrolases"/>
    <property type="match status" value="1"/>
</dbReference>
<dbReference type="InterPro" id="IPR003593">
    <property type="entry name" value="AAA+_ATPase"/>
</dbReference>
<dbReference type="Gene3D" id="3.40.50.300">
    <property type="entry name" value="P-loop containing nucleotide triphosphate hydrolases"/>
    <property type="match status" value="2"/>
</dbReference>
<proteinExistence type="predicted"/>
<gene>
    <name evidence="2" type="ORF">ALQ33_02889</name>
</gene>
<dbReference type="GO" id="GO:0016887">
    <property type="term" value="F:ATP hydrolysis activity"/>
    <property type="evidence" value="ECO:0007669"/>
    <property type="project" value="InterPro"/>
</dbReference>
<reference evidence="2 3" key="1">
    <citation type="submission" date="2018-08" db="EMBL/GenBank/DDBJ databases">
        <title>Recombination of ecologically and evolutionarily significant loci maintains genetic cohesion in the Pseudomonas syringae species complex.</title>
        <authorList>
            <person name="Dillon M."/>
            <person name="Thakur S."/>
            <person name="Almeida R.N.D."/>
            <person name="Weir B.S."/>
            <person name="Guttman D.S."/>
        </authorList>
    </citation>
    <scope>NUCLEOTIDE SEQUENCE [LARGE SCALE GENOMIC DNA]</scope>
    <source>
        <strain evidence="2 3">ICMP 8902</strain>
    </source>
</reference>
<dbReference type="GO" id="GO:0006302">
    <property type="term" value="P:double-strand break repair"/>
    <property type="evidence" value="ECO:0007669"/>
    <property type="project" value="InterPro"/>
</dbReference>
<protein>
    <submittedName>
        <fullName evidence="2">AAA ATPase</fullName>
    </submittedName>
</protein>
<dbReference type="Pfam" id="PF13476">
    <property type="entry name" value="AAA_23"/>
    <property type="match status" value="1"/>
</dbReference>
<dbReference type="AlphaFoldDB" id="A0A3M3Z327"/>
<evidence type="ECO:0000313" key="3">
    <source>
        <dbReference type="Proteomes" id="UP000279372"/>
    </source>
</evidence>
<sequence length="680" mass="76100">MLSITRPACPEYLLPYLADKKIKIFSALMMGAIKAGLESSLGRKNYLHLWELMAKASGSKCWYCMRPVTHRDSLIDQFRPVTVMGEQKLRSSSVYAHLAMDWRNLYLSCARCHRYKANRFPVLGTRASFGMSYNKVVKVEIPLLLDPCNDLTENHIRIVGGSFIVGLTEQGTSTIRLLALDREDLVLERRKSLVLRKYSHTFLSSSISSFSPNKEPAYLTSLAKIVSNLVSDKPLVPASAGLPDTPIATNLGEGMETYKATSRYLERVQITNFGAIHRLDLNLASSQSLNAPCFALLGENGVGKSSVLRAIALALGGKAYAKRLRASSDGCLAAGALEGEVRITIAGREQEIVMKFRHRKPLEFLPENSEALVIGYGATRLLPQGRHKSRPGETYAKVDNLFNPFLPLTDPSKWLLAETEDRWIEVNQALAKLLPDGHKFSVAKNDGKVWACSSDGSKRLIKHLSDGYQCMIGMAVDIIEVMSIVYESMESAEGIVLIDELGNHFHPAWRLHCLGALRDAFPRIQFIYSTHDPLCLRGLTEGEVTVLKRDKMGQIYALEDLPPVEQLRVEQLLTSEHFGLKSTVDPEMERSIRRYEALAIQPNRTDEEDREYQGLVKSLTDERYLGTTRRERLALQLLDVDSIPEIPVSSRVSAKNLSQATVQKLRWLLKEIKPVQDAES</sequence>
<dbReference type="Gene3D" id="1.10.30.50">
    <property type="match status" value="1"/>
</dbReference>
<dbReference type="EMBL" id="RBQB01000184">
    <property type="protein sequence ID" value="RMO88345.1"/>
    <property type="molecule type" value="Genomic_DNA"/>
</dbReference>
<organism evidence="2 3">
    <name type="scientific">Pseudomonas syringae pv. philadelphi</name>
    <dbReference type="NCBI Taxonomy" id="251706"/>
    <lineage>
        <taxon>Bacteria</taxon>
        <taxon>Pseudomonadati</taxon>
        <taxon>Pseudomonadota</taxon>
        <taxon>Gammaproteobacteria</taxon>
        <taxon>Pseudomonadales</taxon>
        <taxon>Pseudomonadaceae</taxon>
        <taxon>Pseudomonas</taxon>
    </lineage>
</organism>
<dbReference type="SMART" id="SM00382">
    <property type="entry name" value="AAA"/>
    <property type="match status" value="1"/>
</dbReference>
<dbReference type="Proteomes" id="UP000279372">
    <property type="component" value="Unassembled WGS sequence"/>
</dbReference>